<dbReference type="Proteomes" id="UP000193100">
    <property type="component" value="Chromosome"/>
</dbReference>
<proteinExistence type="predicted"/>
<name>A0A1W6KA60_9GAMM</name>
<evidence type="ECO:0000313" key="6">
    <source>
        <dbReference type="EMBL" id="ARM84325.1"/>
    </source>
</evidence>
<feature type="transmembrane region" description="Helical" evidence="4">
    <location>
        <begin position="178"/>
        <end position="197"/>
    </location>
</feature>
<protein>
    <submittedName>
        <fullName evidence="6">Major Facilitator Superfamily protein</fullName>
    </submittedName>
</protein>
<keyword evidence="2 4" id="KW-1133">Transmembrane helix</keyword>
<sequence length="420" mass="43944">MTSGQFEGATPIPSRFLRRLGPVATIALAQLFGTSLWFSANSATDTLMTSWQISAADIGWLTNAVQGGFILGTMIMALGGLAERYRASLIFVVSAACGALFNACFAWFSEGLASGIVFRFLVGLSLAGIYPVGMKLIVSWAPERTGQALAQLVAMLTLGTALPHALREAGADLPWQYVILASSLLALFGAVLIHLLGDGPHLPGAGQKKQSSGTGSERPLTVFDAFKVNRFRAAALGYFGHMWELYAFWTVVPLLVANTALISEYSAVGLSGMAFSIIGIGALGCLVGGFLSRRIGSAKVAVGALVSSCVCAVVFALFWRDLPAMWLGILLLAWGATVIADSPQFSALSAQACPKEVVGAALAIQNSIGFAITVVSIAATTALFDRIGLDAAWLLVPGPIVGLLGFAWASRRASTFETDA</sequence>
<dbReference type="SUPFAM" id="SSF103473">
    <property type="entry name" value="MFS general substrate transporter"/>
    <property type="match status" value="1"/>
</dbReference>
<gene>
    <name evidence="6" type="ORF">MARSALSMR5_02252</name>
</gene>
<feature type="domain" description="Major facilitator superfamily (MFS) profile" evidence="5">
    <location>
        <begin position="19"/>
        <end position="420"/>
    </location>
</feature>
<feature type="transmembrane region" description="Helical" evidence="4">
    <location>
        <begin position="325"/>
        <end position="345"/>
    </location>
</feature>
<evidence type="ECO:0000313" key="7">
    <source>
        <dbReference type="Proteomes" id="UP000193100"/>
    </source>
</evidence>
<dbReference type="PANTHER" id="PTHR23521:SF3">
    <property type="entry name" value="MFS TRANSPORTER"/>
    <property type="match status" value="1"/>
</dbReference>
<feature type="transmembrane region" description="Helical" evidence="4">
    <location>
        <begin position="20"/>
        <end position="40"/>
    </location>
</feature>
<feature type="transmembrane region" description="Helical" evidence="4">
    <location>
        <begin position="391"/>
        <end position="409"/>
    </location>
</feature>
<dbReference type="GeneID" id="77256197"/>
<feature type="transmembrane region" description="Helical" evidence="4">
    <location>
        <begin position="148"/>
        <end position="166"/>
    </location>
</feature>
<feature type="transmembrane region" description="Helical" evidence="4">
    <location>
        <begin position="89"/>
        <end position="108"/>
    </location>
</feature>
<keyword evidence="1 4" id="KW-0812">Transmembrane</keyword>
<feature type="transmembrane region" description="Helical" evidence="4">
    <location>
        <begin position="268"/>
        <end position="291"/>
    </location>
</feature>
<dbReference type="Gene3D" id="1.20.1250.20">
    <property type="entry name" value="MFS general substrate transporter like domains"/>
    <property type="match status" value="1"/>
</dbReference>
<evidence type="ECO:0000256" key="4">
    <source>
        <dbReference type="SAM" id="Phobius"/>
    </source>
</evidence>
<dbReference type="InterPro" id="IPR036259">
    <property type="entry name" value="MFS_trans_sf"/>
</dbReference>
<feature type="transmembrane region" description="Helical" evidence="4">
    <location>
        <begin position="300"/>
        <end position="319"/>
    </location>
</feature>
<dbReference type="PROSITE" id="PS50850">
    <property type="entry name" value="MFS"/>
    <property type="match status" value="1"/>
</dbReference>
<dbReference type="PANTHER" id="PTHR23521">
    <property type="entry name" value="TRANSPORTER MFS SUPERFAMILY"/>
    <property type="match status" value="1"/>
</dbReference>
<feature type="transmembrane region" description="Helical" evidence="4">
    <location>
        <begin position="120"/>
        <end position="141"/>
    </location>
</feature>
<feature type="transmembrane region" description="Helical" evidence="4">
    <location>
        <begin position="60"/>
        <end position="82"/>
    </location>
</feature>
<accession>A0A1W6KA60</accession>
<feature type="transmembrane region" description="Helical" evidence="4">
    <location>
        <begin position="245"/>
        <end position="262"/>
    </location>
</feature>
<dbReference type="GO" id="GO:0005886">
    <property type="term" value="C:plasma membrane"/>
    <property type="evidence" value="ECO:0007669"/>
    <property type="project" value="TreeGrafter"/>
</dbReference>
<evidence type="ECO:0000256" key="2">
    <source>
        <dbReference type="ARBA" id="ARBA00022989"/>
    </source>
</evidence>
<dbReference type="Pfam" id="PF07690">
    <property type="entry name" value="MFS_1"/>
    <property type="match status" value="1"/>
</dbReference>
<organism evidence="6 7">
    <name type="scientific">Marinobacter salarius</name>
    <dbReference type="NCBI Taxonomy" id="1420917"/>
    <lineage>
        <taxon>Bacteria</taxon>
        <taxon>Pseudomonadati</taxon>
        <taxon>Pseudomonadota</taxon>
        <taxon>Gammaproteobacteria</taxon>
        <taxon>Pseudomonadales</taxon>
        <taxon>Marinobacteraceae</taxon>
        <taxon>Marinobacter</taxon>
    </lineage>
</organism>
<dbReference type="InterPro" id="IPR011701">
    <property type="entry name" value="MFS"/>
</dbReference>
<dbReference type="EMBL" id="CP020931">
    <property type="protein sequence ID" value="ARM84325.1"/>
    <property type="molecule type" value="Genomic_DNA"/>
</dbReference>
<dbReference type="GO" id="GO:0022857">
    <property type="term" value="F:transmembrane transporter activity"/>
    <property type="evidence" value="ECO:0007669"/>
    <property type="project" value="InterPro"/>
</dbReference>
<dbReference type="InterPro" id="IPR020846">
    <property type="entry name" value="MFS_dom"/>
</dbReference>
<reference evidence="6 7" key="1">
    <citation type="submission" date="2017-04" db="EMBL/GenBank/DDBJ databases">
        <title>Genome Sequence of Marinobacter salarius strain SMR5 Isolated from a culture of the Diatom Skeletonema marinoi.</title>
        <authorList>
            <person name="Topel M."/>
            <person name="Pinder M.I.M."/>
            <person name="Johansson O.N."/>
            <person name="Kourtchenko O."/>
            <person name="Godhe A."/>
            <person name="Clarke A.K."/>
        </authorList>
    </citation>
    <scope>NUCLEOTIDE SEQUENCE [LARGE SCALE GENOMIC DNA]</scope>
    <source>
        <strain evidence="6 7">SMR5</strain>
    </source>
</reference>
<dbReference type="AlphaFoldDB" id="A0A1W6KA60"/>
<evidence type="ECO:0000256" key="1">
    <source>
        <dbReference type="ARBA" id="ARBA00022692"/>
    </source>
</evidence>
<keyword evidence="3 4" id="KW-0472">Membrane</keyword>
<dbReference type="RefSeq" id="WP_085680733.1">
    <property type="nucleotide sequence ID" value="NZ_CP020931.1"/>
</dbReference>
<feature type="transmembrane region" description="Helical" evidence="4">
    <location>
        <begin position="357"/>
        <end position="379"/>
    </location>
</feature>
<evidence type="ECO:0000259" key="5">
    <source>
        <dbReference type="PROSITE" id="PS50850"/>
    </source>
</evidence>
<evidence type="ECO:0000256" key="3">
    <source>
        <dbReference type="ARBA" id="ARBA00023136"/>
    </source>
</evidence>